<dbReference type="AlphaFoldDB" id="A0A1E3PCE5"/>
<evidence type="ECO:0000313" key="5">
    <source>
        <dbReference type="EMBL" id="ODQ62642.1"/>
    </source>
</evidence>
<dbReference type="InterPro" id="IPR032914">
    <property type="entry name" value="Vam6/VPS39/TRAP1"/>
</dbReference>
<keyword evidence="6" id="KW-1185">Reference proteome</keyword>
<feature type="domain" description="Vacuolar sorting protein 39/Transforming growth factor beta receptor-associated" evidence="4">
    <location>
        <begin position="1"/>
        <end position="58"/>
    </location>
</feature>
<dbReference type="GO" id="GO:0006914">
    <property type="term" value="P:autophagy"/>
    <property type="evidence" value="ECO:0007669"/>
    <property type="project" value="TreeGrafter"/>
</dbReference>
<organism evidence="5 6">
    <name type="scientific">Wickerhamomyces anomalus (strain ATCC 58044 / CBS 1984 / NCYC 433 / NRRL Y-366-8)</name>
    <name type="common">Yeast</name>
    <name type="synonym">Hansenula anomala</name>
    <dbReference type="NCBI Taxonomy" id="683960"/>
    <lineage>
        <taxon>Eukaryota</taxon>
        <taxon>Fungi</taxon>
        <taxon>Dikarya</taxon>
        <taxon>Ascomycota</taxon>
        <taxon>Saccharomycotina</taxon>
        <taxon>Saccharomycetes</taxon>
        <taxon>Phaffomycetales</taxon>
        <taxon>Wickerhamomycetaceae</taxon>
        <taxon>Wickerhamomyces</taxon>
    </lineage>
</organism>
<dbReference type="GO" id="GO:0000329">
    <property type="term" value="C:fungal-type vacuole membrane"/>
    <property type="evidence" value="ECO:0007669"/>
    <property type="project" value="TreeGrafter"/>
</dbReference>
<keyword evidence="2" id="KW-0472">Membrane</keyword>
<dbReference type="GO" id="GO:0034058">
    <property type="term" value="P:endosomal vesicle fusion"/>
    <property type="evidence" value="ECO:0007669"/>
    <property type="project" value="TreeGrafter"/>
</dbReference>
<accession>A0A1E3PCE5</accession>
<name>A0A1E3PCE5_WICAA</name>
<reference evidence="5 6" key="1">
    <citation type="journal article" date="2016" name="Proc. Natl. Acad. Sci. U.S.A.">
        <title>Comparative genomics of biotechnologically important yeasts.</title>
        <authorList>
            <person name="Riley R."/>
            <person name="Haridas S."/>
            <person name="Wolfe K.H."/>
            <person name="Lopes M.R."/>
            <person name="Hittinger C.T."/>
            <person name="Goeker M."/>
            <person name="Salamov A.A."/>
            <person name="Wisecaver J.H."/>
            <person name="Long T.M."/>
            <person name="Calvey C.H."/>
            <person name="Aerts A.L."/>
            <person name="Barry K.W."/>
            <person name="Choi C."/>
            <person name="Clum A."/>
            <person name="Coughlan A.Y."/>
            <person name="Deshpande S."/>
            <person name="Douglass A.P."/>
            <person name="Hanson S.J."/>
            <person name="Klenk H.-P."/>
            <person name="LaButti K.M."/>
            <person name="Lapidus A."/>
            <person name="Lindquist E.A."/>
            <person name="Lipzen A.M."/>
            <person name="Meier-Kolthoff J.P."/>
            <person name="Ohm R.A."/>
            <person name="Otillar R.P."/>
            <person name="Pangilinan J.L."/>
            <person name="Peng Y."/>
            <person name="Rokas A."/>
            <person name="Rosa C.A."/>
            <person name="Scheuner C."/>
            <person name="Sibirny A.A."/>
            <person name="Slot J.C."/>
            <person name="Stielow J.B."/>
            <person name="Sun H."/>
            <person name="Kurtzman C.P."/>
            <person name="Blackwell M."/>
            <person name="Grigoriev I.V."/>
            <person name="Jeffries T.W."/>
        </authorList>
    </citation>
    <scope>NUCLEOTIDE SEQUENCE [LARGE SCALE GENOMIC DNA]</scope>
    <source>
        <strain evidence="6">ATCC 58044 / CBS 1984 / NCYC 433 / NRRL Y-366-8</strain>
    </source>
</reference>
<dbReference type="GO" id="GO:0012505">
    <property type="term" value="C:endomembrane system"/>
    <property type="evidence" value="ECO:0007669"/>
    <property type="project" value="UniProtKB-SubCell"/>
</dbReference>
<proteinExistence type="inferred from homology"/>
<dbReference type="Pfam" id="PF10366">
    <property type="entry name" value="Vps39_1"/>
    <property type="match status" value="1"/>
</dbReference>
<feature type="non-terminal residue" evidence="5">
    <location>
        <position position="159"/>
    </location>
</feature>
<evidence type="ECO:0000256" key="2">
    <source>
        <dbReference type="ARBA" id="ARBA00023136"/>
    </source>
</evidence>
<evidence type="ECO:0000313" key="6">
    <source>
        <dbReference type="Proteomes" id="UP000094112"/>
    </source>
</evidence>
<dbReference type="PANTHER" id="PTHR12894">
    <property type="entry name" value="CNH DOMAIN CONTAINING"/>
    <property type="match status" value="1"/>
</dbReference>
<evidence type="ECO:0000259" key="4">
    <source>
        <dbReference type="Pfam" id="PF10366"/>
    </source>
</evidence>
<comment type="similarity">
    <text evidence="3">Belongs to the VAM6/VPS39 family.</text>
</comment>
<dbReference type="OrthoDB" id="5325112at2759"/>
<protein>
    <recommendedName>
        <fullName evidence="4">Vacuolar sorting protein 39/Transforming growth factor beta receptor-associated domain-containing protein</fullName>
    </recommendedName>
</protein>
<dbReference type="PANTHER" id="PTHR12894:SF49">
    <property type="entry name" value="VAM6_VPS39-LIKE PROTEIN"/>
    <property type="match status" value="1"/>
</dbReference>
<dbReference type="RefSeq" id="XP_019041849.1">
    <property type="nucleotide sequence ID" value="XM_019186149.1"/>
</dbReference>
<dbReference type="STRING" id="683960.A0A1E3PCE5"/>
<gene>
    <name evidence="5" type="ORF">WICANDRAFT_88380</name>
</gene>
<dbReference type="GeneID" id="30203395"/>
<sequence length="159" mass="18921">MINELIDFYYKKELHEEALELLVKLSKDSNLPDLVVKYLQKLKNDNLGLVLKYADWPISIMESYGIEIFLNSQYAESFNRKQVIDYLASKSQNLERIYLEYIIVELGDETRVFNTRLVEIYYECLKHEDDKQDSIYYKKLYTFLQSGNYDASQVLKMVP</sequence>
<evidence type="ECO:0000256" key="3">
    <source>
        <dbReference type="ARBA" id="ARBA00038201"/>
    </source>
</evidence>
<dbReference type="Proteomes" id="UP000094112">
    <property type="component" value="Unassembled WGS sequence"/>
</dbReference>
<dbReference type="InterPro" id="IPR019452">
    <property type="entry name" value="VPS39/TGF_beta_rcpt-assoc_1"/>
</dbReference>
<evidence type="ECO:0000256" key="1">
    <source>
        <dbReference type="ARBA" id="ARBA00004184"/>
    </source>
</evidence>
<dbReference type="EMBL" id="KV454208">
    <property type="protein sequence ID" value="ODQ62642.1"/>
    <property type="molecule type" value="Genomic_DNA"/>
</dbReference>
<comment type="subcellular location">
    <subcellularLocation>
        <location evidence="1">Endomembrane system</location>
        <topology evidence="1">Peripheral membrane protein</topology>
    </subcellularLocation>
</comment>